<keyword evidence="2" id="KW-1185">Reference proteome</keyword>
<dbReference type="RefSeq" id="WP_213307701.1">
    <property type="nucleotide sequence ID" value="NZ_JAGYVZ010000040.1"/>
</dbReference>
<evidence type="ECO:0000313" key="1">
    <source>
        <dbReference type="EMBL" id="MBS7234003.1"/>
    </source>
</evidence>
<comment type="caution">
    <text evidence="1">The sequence shown here is derived from an EMBL/GenBank/DDBJ whole genome shotgun (WGS) entry which is preliminary data.</text>
</comment>
<dbReference type="Gene3D" id="1.25.40.10">
    <property type="entry name" value="Tetratricopeptide repeat domain"/>
    <property type="match status" value="1"/>
</dbReference>
<proteinExistence type="predicted"/>
<protein>
    <recommendedName>
        <fullName evidence="3">Tetratricopeptide repeat protein</fullName>
    </recommendedName>
</protein>
<accession>A0ABS5PI64</accession>
<dbReference type="SUPFAM" id="SSF48452">
    <property type="entry name" value="TPR-like"/>
    <property type="match status" value="1"/>
</dbReference>
<gene>
    <name evidence="1" type="ORF">KHA90_23635</name>
</gene>
<dbReference type="EMBL" id="JAGYVZ010000040">
    <property type="protein sequence ID" value="MBS7234003.1"/>
    <property type="molecule type" value="Genomic_DNA"/>
</dbReference>
<reference evidence="1 2" key="1">
    <citation type="journal article" date="2018" name="Int. J. Syst. Evol. Microbiol.">
        <title>Flavobacterium chryseum sp. nov. and Flavobacterium psychroterrae sp. nov., novel environmental bacteria isolated from Antarctica.</title>
        <authorList>
            <person name="Kralova S."/>
            <person name="Svec P."/>
            <person name="Busse H.J."/>
            <person name="Stankova E."/>
            <person name="Vaczi P."/>
            <person name="Sedlacek I."/>
        </authorList>
    </citation>
    <scope>NUCLEOTIDE SEQUENCE [LARGE SCALE GENOMIC DNA]</scope>
    <source>
        <strain evidence="1 2">CCM 8827</strain>
    </source>
</reference>
<evidence type="ECO:0008006" key="3">
    <source>
        <dbReference type="Google" id="ProtNLM"/>
    </source>
</evidence>
<dbReference type="InterPro" id="IPR011990">
    <property type="entry name" value="TPR-like_helical_dom_sf"/>
</dbReference>
<evidence type="ECO:0000313" key="2">
    <source>
        <dbReference type="Proteomes" id="UP000722625"/>
    </source>
</evidence>
<dbReference type="Gene3D" id="3.40.50.10610">
    <property type="entry name" value="ABC-type transport auxiliary lipoprotein component"/>
    <property type="match status" value="1"/>
</dbReference>
<dbReference type="Proteomes" id="UP000722625">
    <property type="component" value="Unassembled WGS sequence"/>
</dbReference>
<organism evidence="1 2">
    <name type="scientific">Flavobacterium psychroterrae</name>
    <dbReference type="NCBI Taxonomy" id="2133767"/>
    <lineage>
        <taxon>Bacteria</taxon>
        <taxon>Pseudomonadati</taxon>
        <taxon>Bacteroidota</taxon>
        <taxon>Flavobacteriia</taxon>
        <taxon>Flavobacteriales</taxon>
        <taxon>Flavobacteriaceae</taxon>
        <taxon>Flavobacterium</taxon>
    </lineage>
</organism>
<sequence length="530" mass="60792">MNTTIVFSEAEICLELKQVLNFPALKNSPTITKFLNYIVSETISKREQFIKEYTIAINVLDRNPNFNSYNNAVVRIHAGRLRRILNEYYLTDGINDTLVISMPKGGYVPEFKEVEKIKNTILDSAFLPNENPNPIVAIFPFKTSSDRTDIDLFATGINEELTAELSRFQDITVIGYYSSEMIMRIKQNFLEAGRLVGADYIISGSIRHNERKIRVRVNLLITATGEVMMTKSIEKEILMDLFDMQDEIIQTVICAIGGYYGYIFQEMTKASPSKVSKNIAVWKGIHNYYQYQRSYSVDNYKLALFTLRLAVKKNPENAVSWAMLGELYLNGVGLAIKEIKRPVEEGYQCCMKSLKIDPLCQQGWHTLTLYYLFKKDKEACYNTAKECIKLNQNCSVLVSGASLMVICAGYFEEGFLIMEKAIKLNPYYPWWINCGFCFYYLHKKDYASANYWANKIEAEETFWDPLLKATTLSYLNQQIPAKKQLIKLLKLEPETSTQIRNMLATILLSEELIDQIIAGLSITGLYPNKK</sequence>
<name>A0ABS5PI64_9FLAO</name>